<reference evidence="2 3" key="1">
    <citation type="submission" date="2023-02" db="EMBL/GenBank/DDBJ databases">
        <title>LHISI_Scaffold_Assembly.</title>
        <authorList>
            <person name="Stuart O.P."/>
            <person name="Cleave R."/>
            <person name="Magrath M.J.L."/>
            <person name="Mikheyev A.S."/>
        </authorList>
    </citation>
    <scope>NUCLEOTIDE SEQUENCE [LARGE SCALE GENOMIC DNA]</scope>
    <source>
        <strain evidence="2">Daus_M_001</strain>
        <tissue evidence="2">Leg muscle</tissue>
    </source>
</reference>
<evidence type="ECO:0000313" key="2">
    <source>
        <dbReference type="EMBL" id="KAJ8898027.1"/>
    </source>
</evidence>
<gene>
    <name evidence="2" type="ORF">PR048_003387</name>
</gene>
<protein>
    <submittedName>
        <fullName evidence="2">Uncharacterized protein</fullName>
    </submittedName>
</protein>
<feature type="compositionally biased region" description="Basic and acidic residues" evidence="1">
    <location>
        <begin position="1"/>
        <end position="16"/>
    </location>
</feature>
<name>A0ABQ9INE9_9NEOP</name>
<dbReference type="EMBL" id="JARBHB010000001">
    <property type="protein sequence ID" value="KAJ8898027.1"/>
    <property type="molecule type" value="Genomic_DNA"/>
</dbReference>
<proteinExistence type="predicted"/>
<feature type="region of interest" description="Disordered" evidence="1">
    <location>
        <begin position="434"/>
        <end position="465"/>
    </location>
</feature>
<evidence type="ECO:0000313" key="3">
    <source>
        <dbReference type="Proteomes" id="UP001159363"/>
    </source>
</evidence>
<accession>A0ABQ9INE9</accession>
<feature type="region of interest" description="Disordered" evidence="1">
    <location>
        <begin position="1"/>
        <end position="20"/>
    </location>
</feature>
<comment type="caution">
    <text evidence="2">The sequence shown here is derived from an EMBL/GenBank/DDBJ whole genome shotgun (WGS) entry which is preliminary data.</text>
</comment>
<feature type="region of interest" description="Disordered" evidence="1">
    <location>
        <begin position="322"/>
        <end position="410"/>
    </location>
</feature>
<feature type="compositionally biased region" description="Basic and acidic residues" evidence="1">
    <location>
        <begin position="434"/>
        <end position="456"/>
    </location>
</feature>
<sequence>MEQRRNEAARGKRNIEKNPPISRIVRHDSFVRRSRSDLAGNRTHRLNQFSKEQVYSASLAQTSTEHYTDVPTSGLTTLLLGANAYSAATDWEHGERGIATCATHFWRRRGLSTLNSAACMGHFPFCRHPTRHPATLCSHAIFPCLYAWLAPTQLPRAVIGDLPRPALFLELCTRGCLLPFWESREYRQRWDLLASQTSSRLLEFPIRLATTQECSGETDWRLSPPRRIKRSSAPERMGQGEEITKGMQDWGGGVRVPGPTVRRISPHTETRVSTVHHNGKVENASGESIVIARQRLMPGCTIVVRNLDPRSIAIVDKWSERKEGENEVRGRMGGNGSDGKEEEAHFGSYTGRKEEKGGEESGRGIGKGEMERNGASFTGKKDWGGRNGKKSATAFIRDPSQHSPEARNRTRVLPNEIPVCYYCSTPLVNKERERKNGERKGYTERGRDIRKEEGNNGKRKVNTESGRNFTSWNLHQHSSSHDCQTCRHSSDVWDSKWKPTSCSTVLWGTIPEQATAELANILTCVPAATLFMCGRMKIRMRHDHIPTRNDSLIIVWVGMTHNYFIGLDILLRLLNKRTYSIFLQETLQELLANVHSTTRLTWTLLIPIAGLVEVALFLGHHNHPICHVWISSCGDTWRAAITIPPFTPSKISPTDSLLLERFGTYREFLNMHGHPTVCSLDKTKIRARSANKEELADMWWGSASYFEVGLLASHQGEPGSISGRFTPDFRKWESCRTMPLVGGFSPDLPFTPPFHSGTAPYSPHFTLISSHSRPR</sequence>
<organism evidence="2 3">
    <name type="scientific">Dryococelus australis</name>
    <dbReference type="NCBI Taxonomy" id="614101"/>
    <lineage>
        <taxon>Eukaryota</taxon>
        <taxon>Metazoa</taxon>
        <taxon>Ecdysozoa</taxon>
        <taxon>Arthropoda</taxon>
        <taxon>Hexapoda</taxon>
        <taxon>Insecta</taxon>
        <taxon>Pterygota</taxon>
        <taxon>Neoptera</taxon>
        <taxon>Polyneoptera</taxon>
        <taxon>Phasmatodea</taxon>
        <taxon>Verophasmatodea</taxon>
        <taxon>Anareolatae</taxon>
        <taxon>Phasmatidae</taxon>
        <taxon>Eurycanthinae</taxon>
        <taxon>Dryococelus</taxon>
    </lineage>
</organism>
<keyword evidence="3" id="KW-1185">Reference proteome</keyword>
<evidence type="ECO:0000256" key="1">
    <source>
        <dbReference type="SAM" id="MobiDB-lite"/>
    </source>
</evidence>
<dbReference type="Proteomes" id="UP001159363">
    <property type="component" value="Chromosome 1"/>
</dbReference>
<feature type="compositionally biased region" description="Basic and acidic residues" evidence="1">
    <location>
        <begin position="338"/>
        <end position="372"/>
    </location>
</feature>